<comment type="caution">
    <text evidence="3">The sequence shown here is derived from an EMBL/GenBank/DDBJ whole genome shotgun (WGS) entry which is preliminary data.</text>
</comment>
<evidence type="ECO:0000313" key="3">
    <source>
        <dbReference type="EMBL" id="GLJ76920.1"/>
    </source>
</evidence>
<organism evidence="3 4">
    <name type="scientific">Leifsonia poae</name>
    <dbReference type="NCBI Taxonomy" id="110933"/>
    <lineage>
        <taxon>Bacteria</taxon>
        <taxon>Bacillati</taxon>
        <taxon>Actinomycetota</taxon>
        <taxon>Actinomycetes</taxon>
        <taxon>Micrococcales</taxon>
        <taxon>Microbacteriaceae</taxon>
        <taxon>Leifsonia</taxon>
    </lineage>
</organism>
<keyword evidence="4" id="KW-1185">Reference proteome</keyword>
<feature type="transmembrane region" description="Helical" evidence="2">
    <location>
        <begin position="165"/>
        <end position="183"/>
    </location>
</feature>
<sequence>MTIPNDDSKPDQPASDGSVPAPDAAGSVPPAAPVPPAPPAPDAAYPPAPPASAPGAFPSYAATPAAPAAAPTTLPSQVNIAFWLYIGAAVLSVISGIITVVILGSSRQSTIDSLQNSNVKTNGMTIDQLADASIAVGTTLAIITLIFWAIVFVLFAWFMRRGANWSRIILTILTVLSLINVPWGFGAGALQVVLAIVATILIWLKPASAYFAAVKASKAPRV</sequence>
<protein>
    <submittedName>
        <fullName evidence="3">Uncharacterized protein</fullName>
    </submittedName>
</protein>
<dbReference type="EMBL" id="BSEN01000012">
    <property type="protein sequence ID" value="GLJ76920.1"/>
    <property type="molecule type" value="Genomic_DNA"/>
</dbReference>
<keyword evidence="2" id="KW-0472">Membrane</keyword>
<proteinExistence type="predicted"/>
<dbReference type="Proteomes" id="UP001142372">
    <property type="component" value="Unassembled WGS sequence"/>
</dbReference>
<keyword evidence="2" id="KW-1133">Transmembrane helix</keyword>
<reference evidence="3" key="1">
    <citation type="journal article" date="2014" name="Int. J. Syst. Evol. Microbiol.">
        <title>Complete genome sequence of Corynebacterium casei LMG S-19264T (=DSM 44701T), isolated from a smear-ripened cheese.</title>
        <authorList>
            <consortium name="US DOE Joint Genome Institute (JGI-PGF)"/>
            <person name="Walter F."/>
            <person name="Albersmeier A."/>
            <person name="Kalinowski J."/>
            <person name="Ruckert C."/>
        </authorList>
    </citation>
    <scope>NUCLEOTIDE SEQUENCE</scope>
    <source>
        <strain evidence="3">VKM Ac-1401</strain>
    </source>
</reference>
<feature type="region of interest" description="Disordered" evidence="1">
    <location>
        <begin position="1"/>
        <end position="49"/>
    </location>
</feature>
<name>A0A9W6M0H2_9MICO</name>
<feature type="compositionally biased region" description="Pro residues" evidence="1">
    <location>
        <begin position="30"/>
        <end position="49"/>
    </location>
</feature>
<feature type="compositionally biased region" description="Low complexity" evidence="1">
    <location>
        <begin position="20"/>
        <end position="29"/>
    </location>
</feature>
<dbReference type="RefSeq" id="WP_271177575.1">
    <property type="nucleotide sequence ID" value="NZ_BAAAJO010000002.1"/>
</dbReference>
<evidence type="ECO:0000256" key="2">
    <source>
        <dbReference type="SAM" id="Phobius"/>
    </source>
</evidence>
<feature type="compositionally biased region" description="Basic and acidic residues" evidence="1">
    <location>
        <begin position="1"/>
        <end position="10"/>
    </location>
</feature>
<dbReference type="AlphaFoldDB" id="A0A9W6M0H2"/>
<feature type="transmembrane region" description="Helical" evidence="2">
    <location>
        <begin position="134"/>
        <end position="158"/>
    </location>
</feature>
<feature type="transmembrane region" description="Helical" evidence="2">
    <location>
        <begin position="189"/>
        <end position="213"/>
    </location>
</feature>
<feature type="transmembrane region" description="Helical" evidence="2">
    <location>
        <begin position="82"/>
        <end position="104"/>
    </location>
</feature>
<keyword evidence="2" id="KW-0812">Transmembrane</keyword>
<reference evidence="3" key="2">
    <citation type="submission" date="2023-01" db="EMBL/GenBank/DDBJ databases">
        <authorList>
            <person name="Sun Q."/>
            <person name="Evtushenko L."/>
        </authorList>
    </citation>
    <scope>NUCLEOTIDE SEQUENCE</scope>
    <source>
        <strain evidence="3">VKM Ac-1401</strain>
    </source>
</reference>
<evidence type="ECO:0000313" key="4">
    <source>
        <dbReference type="Proteomes" id="UP001142372"/>
    </source>
</evidence>
<gene>
    <name evidence="3" type="ORF">GCM10017584_24940</name>
</gene>
<accession>A0A9W6M0H2</accession>
<evidence type="ECO:0000256" key="1">
    <source>
        <dbReference type="SAM" id="MobiDB-lite"/>
    </source>
</evidence>